<organism evidence="11 12">
    <name type="scientific">Acidiferrobacter thiooxydans</name>
    <dbReference type="NCBI Taxonomy" id="163359"/>
    <lineage>
        <taxon>Bacteria</taxon>
        <taxon>Pseudomonadati</taxon>
        <taxon>Pseudomonadota</taxon>
        <taxon>Gammaproteobacteria</taxon>
        <taxon>Acidiferrobacterales</taxon>
        <taxon>Acidiferrobacteraceae</taxon>
        <taxon>Acidiferrobacter</taxon>
    </lineage>
</organism>
<dbReference type="GO" id="GO:0015421">
    <property type="term" value="F:ABC-type oligopeptide transporter activity"/>
    <property type="evidence" value="ECO:0007669"/>
    <property type="project" value="TreeGrafter"/>
</dbReference>
<dbReference type="InterPro" id="IPR003439">
    <property type="entry name" value="ABC_transporter-like_ATP-bd"/>
</dbReference>
<dbReference type="InterPro" id="IPR017871">
    <property type="entry name" value="ABC_transporter-like_CS"/>
</dbReference>
<protein>
    <submittedName>
        <fullName evidence="11">Lipid A export permease/ATP-binding protein MsbA</fullName>
    </submittedName>
</protein>
<evidence type="ECO:0000256" key="3">
    <source>
        <dbReference type="ARBA" id="ARBA00022475"/>
    </source>
</evidence>
<keyword evidence="5" id="KW-0547">Nucleotide-binding</keyword>
<dbReference type="STRING" id="163359.A9R16_11950"/>
<keyword evidence="9" id="KW-0445">Lipid transport</keyword>
<keyword evidence="7" id="KW-1278">Translocase</keyword>
<evidence type="ECO:0000313" key="11">
    <source>
        <dbReference type="EMBL" id="RCN56249.1"/>
    </source>
</evidence>
<dbReference type="InterPro" id="IPR003593">
    <property type="entry name" value="AAA+_ATPase"/>
</dbReference>
<evidence type="ECO:0000256" key="1">
    <source>
        <dbReference type="ARBA" id="ARBA00004651"/>
    </source>
</evidence>
<dbReference type="InterPro" id="IPR039421">
    <property type="entry name" value="Type_1_exporter"/>
</dbReference>
<proteinExistence type="predicted"/>
<evidence type="ECO:0000256" key="6">
    <source>
        <dbReference type="ARBA" id="ARBA00022840"/>
    </source>
</evidence>
<evidence type="ECO:0000313" key="12">
    <source>
        <dbReference type="Proteomes" id="UP000253250"/>
    </source>
</evidence>
<comment type="subcellular location">
    <subcellularLocation>
        <location evidence="1">Cell membrane</location>
        <topology evidence="1">Multi-pass membrane protein</topology>
    </subcellularLocation>
</comment>
<dbReference type="Gene3D" id="1.20.1560.10">
    <property type="entry name" value="ABC transporter type 1, transmembrane domain"/>
    <property type="match status" value="1"/>
</dbReference>
<dbReference type="PANTHER" id="PTHR43394:SF1">
    <property type="entry name" value="ATP-BINDING CASSETTE SUB-FAMILY B MEMBER 10, MITOCHONDRIAL"/>
    <property type="match status" value="1"/>
</dbReference>
<keyword evidence="8" id="KW-1133">Transmembrane helix</keyword>
<keyword evidence="6 11" id="KW-0067">ATP-binding</keyword>
<dbReference type="Pfam" id="PF00664">
    <property type="entry name" value="ABC_membrane"/>
    <property type="match status" value="1"/>
</dbReference>
<dbReference type="FunFam" id="3.40.50.300:FF:000221">
    <property type="entry name" value="Multidrug ABC transporter ATP-binding protein"/>
    <property type="match status" value="1"/>
</dbReference>
<evidence type="ECO:0000256" key="7">
    <source>
        <dbReference type="ARBA" id="ARBA00022967"/>
    </source>
</evidence>
<dbReference type="GO" id="GO:0005886">
    <property type="term" value="C:plasma membrane"/>
    <property type="evidence" value="ECO:0007669"/>
    <property type="project" value="UniProtKB-SubCell"/>
</dbReference>
<accession>A0A1C2G1I9</accession>
<dbReference type="PROSITE" id="PS50893">
    <property type="entry name" value="ABC_TRANSPORTER_2"/>
    <property type="match status" value="1"/>
</dbReference>
<dbReference type="SUPFAM" id="SSF52540">
    <property type="entry name" value="P-loop containing nucleoside triphosphate hydrolases"/>
    <property type="match status" value="1"/>
</dbReference>
<sequence>MTEFKGGLYRRLLRYTWPYRRSFLLAVVGMMVGSATEPVFAALMRPLLNGGFVHRNPVSMRLMPIAVVGLFLVRGVASFGANYLMNWVGRRVVFDIRGQMFTHLLYLPTTFFDAHSSGVLIAKLIYDVEQVASAATRALSTLVKDNATVLGLLGWMFYLNWKLTIAILVAAPVITWVNRRMGKRFRRTSRSIQDSMGAISHVVQEAADGHRVIKTFAGQDEALRGFTQANEANRRENMRRTRVAASGVPVVQLMAASALAWVVYAAMREPHATVGGFMSYVAAMMMLLAPIKRLTQVNETLQTGMAASQSVFSFIDQPPETETGQRVLTDVRGDVAYHNVSFRYSPEGRKAVNEVSFTVPAGQTVALVGTSGSGKTTIANLLPRFYNAESGYITLDGVDTREITLADLRSHIALVSQETVLFDSTIRENILYGHKGVTDDARLMEIVEAAHVAEFLKDLPRGLDTLVGERGVRLSGGQRQRIAIARALLKNAPVLILDEATAALDTESERHVQAAMIRLMQNRTTIVIAHRLSTIEHADCILVMSKGRVVERGTHAELMAQNKMYARLHQMQFHG</sequence>
<dbReference type="GO" id="GO:0005524">
    <property type="term" value="F:ATP binding"/>
    <property type="evidence" value="ECO:0007669"/>
    <property type="project" value="UniProtKB-KW"/>
</dbReference>
<dbReference type="PROSITE" id="PS50929">
    <property type="entry name" value="ABC_TM1F"/>
    <property type="match status" value="1"/>
</dbReference>
<dbReference type="Pfam" id="PF00005">
    <property type="entry name" value="ABC_tran"/>
    <property type="match status" value="1"/>
</dbReference>
<dbReference type="InterPro" id="IPR011917">
    <property type="entry name" value="ABC_transpr_lipidA"/>
</dbReference>
<evidence type="ECO:0000256" key="8">
    <source>
        <dbReference type="ARBA" id="ARBA00022989"/>
    </source>
</evidence>
<keyword evidence="12" id="KW-1185">Reference proteome</keyword>
<evidence type="ECO:0000256" key="10">
    <source>
        <dbReference type="ARBA" id="ARBA00023136"/>
    </source>
</evidence>
<keyword evidence="4" id="KW-0812">Transmembrane</keyword>
<dbReference type="CDD" id="cd18552">
    <property type="entry name" value="ABC_6TM_MsbA_like"/>
    <property type="match status" value="1"/>
</dbReference>
<dbReference type="SUPFAM" id="SSF90123">
    <property type="entry name" value="ABC transporter transmembrane region"/>
    <property type="match status" value="1"/>
</dbReference>
<evidence type="ECO:0000256" key="2">
    <source>
        <dbReference type="ARBA" id="ARBA00022448"/>
    </source>
</evidence>
<name>A0A1C2G1I9_9GAMM</name>
<dbReference type="SMART" id="SM00382">
    <property type="entry name" value="AAA"/>
    <property type="match status" value="1"/>
</dbReference>
<dbReference type="InterPro" id="IPR011527">
    <property type="entry name" value="ABC1_TM_dom"/>
</dbReference>
<keyword evidence="10" id="KW-0472">Membrane</keyword>
<dbReference type="RefSeq" id="WP_065970401.1">
    <property type="nucleotide sequence ID" value="NZ_CP080624.1"/>
</dbReference>
<comment type="caution">
    <text evidence="11">The sequence shown here is derived from an EMBL/GenBank/DDBJ whole genome shotgun (WGS) entry which is preliminary data.</text>
</comment>
<dbReference type="Proteomes" id="UP000253250">
    <property type="component" value="Unassembled WGS sequence"/>
</dbReference>
<dbReference type="PROSITE" id="PS00211">
    <property type="entry name" value="ABC_TRANSPORTER_1"/>
    <property type="match status" value="1"/>
</dbReference>
<dbReference type="OrthoDB" id="9806127at2"/>
<keyword evidence="2" id="KW-0813">Transport</keyword>
<dbReference type="GO" id="GO:0034040">
    <property type="term" value="F:ATPase-coupled lipid transmembrane transporter activity"/>
    <property type="evidence" value="ECO:0007669"/>
    <property type="project" value="InterPro"/>
</dbReference>
<dbReference type="InterPro" id="IPR036640">
    <property type="entry name" value="ABC1_TM_sf"/>
</dbReference>
<dbReference type="EMBL" id="PSYR01000002">
    <property type="protein sequence ID" value="RCN56249.1"/>
    <property type="molecule type" value="Genomic_DNA"/>
</dbReference>
<dbReference type="GO" id="GO:0016887">
    <property type="term" value="F:ATP hydrolysis activity"/>
    <property type="evidence" value="ECO:0007669"/>
    <property type="project" value="InterPro"/>
</dbReference>
<dbReference type="Gene3D" id="3.40.50.300">
    <property type="entry name" value="P-loop containing nucleotide triphosphate hydrolases"/>
    <property type="match status" value="1"/>
</dbReference>
<evidence type="ECO:0000256" key="5">
    <source>
        <dbReference type="ARBA" id="ARBA00022741"/>
    </source>
</evidence>
<dbReference type="InterPro" id="IPR027417">
    <property type="entry name" value="P-loop_NTPase"/>
</dbReference>
<dbReference type="PANTHER" id="PTHR43394">
    <property type="entry name" value="ATP-DEPENDENT PERMEASE MDL1, MITOCHONDRIAL"/>
    <property type="match status" value="1"/>
</dbReference>
<dbReference type="AlphaFoldDB" id="A0A1C2G1I9"/>
<gene>
    <name evidence="11" type="primary">msbA</name>
    <name evidence="11" type="ORF">C4900_10405</name>
</gene>
<evidence type="ECO:0000256" key="4">
    <source>
        <dbReference type="ARBA" id="ARBA00022692"/>
    </source>
</evidence>
<evidence type="ECO:0000256" key="9">
    <source>
        <dbReference type="ARBA" id="ARBA00023055"/>
    </source>
</evidence>
<keyword evidence="3" id="KW-1003">Cell membrane</keyword>
<dbReference type="NCBIfam" id="TIGR02203">
    <property type="entry name" value="MsbA_lipidA"/>
    <property type="match status" value="1"/>
</dbReference>
<reference evidence="11 12" key="1">
    <citation type="submission" date="2018-02" db="EMBL/GenBank/DDBJ databases">
        <title>Insights into the biology of acidophilic members of the Acidiferrobacteraceae family derived from comparative genomic analyses.</title>
        <authorList>
            <person name="Issotta F."/>
            <person name="Thyssen C."/>
            <person name="Mena C."/>
            <person name="Moya A."/>
            <person name="Bellenberg S."/>
            <person name="Sproer C."/>
            <person name="Covarrubias P.C."/>
            <person name="Sand W."/>
            <person name="Quatrini R."/>
            <person name="Vera M."/>
        </authorList>
    </citation>
    <scope>NUCLEOTIDE SEQUENCE [LARGE SCALE GENOMIC DNA]</scope>
    <source>
        <strain evidence="12">m-1</strain>
    </source>
</reference>